<evidence type="ECO:0000313" key="1">
    <source>
        <dbReference type="EMBL" id="GMT28223.1"/>
    </source>
</evidence>
<comment type="caution">
    <text evidence="1">The sequence shown here is derived from an EMBL/GenBank/DDBJ whole genome shotgun (WGS) entry which is preliminary data.</text>
</comment>
<sequence>FFQILRSISQNGLRHMSEEASEDCGCGSLPEQGSQQAARCFQETHPCTKQADWPEQKDGSRNEEMSHLQVQLPSTRLPLLSKLRLSKGNLCHVWKEDPGHKVSQADICLIFDLCHSIPLIEVEE</sequence>
<accession>A0AAV5WC12</accession>
<evidence type="ECO:0000313" key="2">
    <source>
        <dbReference type="Proteomes" id="UP001432322"/>
    </source>
</evidence>
<feature type="non-terminal residue" evidence="1">
    <location>
        <position position="1"/>
    </location>
</feature>
<keyword evidence="2" id="KW-1185">Reference proteome</keyword>
<protein>
    <submittedName>
        <fullName evidence="1">Uncharacterized protein</fullName>
    </submittedName>
</protein>
<organism evidence="1 2">
    <name type="scientific">Pristionchus fissidentatus</name>
    <dbReference type="NCBI Taxonomy" id="1538716"/>
    <lineage>
        <taxon>Eukaryota</taxon>
        <taxon>Metazoa</taxon>
        <taxon>Ecdysozoa</taxon>
        <taxon>Nematoda</taxon>
        <taxon>Chromadorea</taxon>
        <taxon>Rhabditida</taxon>
        <taxon>Rhabditina</taxon>
        <taxon>Diplogasteromorpha</taxon>
        <taxon>Diplogasteroidea</taxon>
        <taxon>Neodiplogasteridae</taxon>
        <taxon>Pristionchus</taxon>
    </lineage>
</organism>
<dbReference type="EMBL" id="BTSY01000005">
    <property type="protein sequence ID" value="GMT28223.1"/>
    <property type="molecule type" value="Genomic_DNA"/>
</dbReference>
<reference evidence="1" key="1">
    <citation type="submission" date="2023-10" db="EMBL/GenBank/DDBJ databases">
        <title>Genome assembly of Pristionchus species.</title>
        <authorList>
            <person name="Yoshida K."/>
            <person name="Sommer R.J."/>
        </authorList>
    </citation>
    <scope>NUCLEOTIDE SEQUENCE</scope>
    <source>
        <strain evidence="1">RS5133</strain>
    </source>
</reference>
<dbReference type="AlphaFoldDB" id="A0AAV5WC12"/>
<proteinExistence type="predicted"/>
<gene>
    <name evidence="1" type="ORF">PFISCL1PPCAC_19520</name>
</gene>
<name>A0AAV5WC12_9BILA</name>
<dbReference type="Proteomes" id="UP001432322">
    <property type="component" value="Unassembled WGS sequence"/>
</dbReference>